<feature type="region of interest" description="Disordered" evidence="1">
    <location>
        <begin position="1"/>
        <end position="24"/>
    </location>
</feature>
<dbReference type="PANTHER" id="PTHR13132:SF29">
    <property type="entry name" value="ALPHA-(1,6)-FUCOSYLTRANSFERASE"/>
    <property type="match status" value="1"/>
</dbReference>
<dbReference type="AlphaFoldDB" id="A0A2B7XCE6"/>
<evidence type="ECO:0000313" key="3">
    <source>
        <dbReference type="EMBL" id="PGH06589.1"/>
    </source>
</evidence>
<name>A0A2B7XCE6_POLH7</name>
<gene>
    <name evidence="3" type="ORF">AJ80_08148</name>
</gene>
<accession>A0A2B7XCE6</accession>
<proteinExistence type="predicted"/>
<dbReference type="GO" id="GO:0046921">
    <property type="term" value="F:alpha-(1-&gt;6)-fucosyltransferase activity"/>
    <property type="evidence" value="ECO:0007669"/>
    <property type="project" value="TreeGrafter"/>
</dbReference>
<dbReference type="GO" id="GO:0006487">
    <property type="term" value="P:protein N-linked glycosylation"/>
    <property type="evidence" value="ECO:0007669"/>
    <property type="project" value="TreeGrafter"/>
</dbReference>
<dbReference type="EMBL" id="PDNA01000177">
    <property type="protein sequence ID" value="PGH06589.1"/>
    <property type="molecule type" value="Genomic_DNA"/>
</dbReference>
<keyword evidence="2" id="KW-0812">Transmembrane</keyword>
<protein>
    <submittedName>
        <fullName evidence="3">Uncharacterized protein</fullName>
    </submittedName>
</protein>
<evidence type="ECO:0000313" key="4">
    <source>
        <dbReference type="Proteomes" id="UP000224634"/>
    </source>
</evidence>
<comment type="caution">
    <text evidence="3">The sequence shown here is derived from an EMBL/GenBank/DDBJ whole genome shotgun (WGS) entry which is preliminary data.</text>
</comment>
<dbReference type="PANTHER" id="PTHR13132">
    <property type="entry name" value="ALPHA- 1,6 -FUCOSYLTRANSFERASE"/>
    <property type="match status" value="1"/>
</dbReference>
<feature type="region of interest" description="Disordered" evidence="1">
    <location>
        <begin position="491"/>
        <end position="518"/>
    </location>
</feature>
<dbReference type="Proteomes" id="UP000224634">
    <property type="component" value="Unassembled WGS sequence"/>
</dbReference>
<keyword evidence="2" id="KW-1133">Transmembrane helix</keyword>
<feature type="transmembrane region" description="Helical" evidence="2">
    <location>
        <begin position="58"/>
        <end position="75"/>
    </location>
</feature>
<feature type="compositionally biased region" description="Polar residues" evidence="1">
    <location>
        <begin position="8"/>
        <end position="21"/>
    </location>
</feature>
<evidence type="ECO:0000256" key="2">
    <source>
        <dbReference type="SAM" id="Phobius"/>
    </source>
</evidence>
<evidence type="ECO:0000256" key="1">
    <source>
        <dbReference type="SAM" id="MobiDB-lite"/>
    </source>
</evidence>
<keyword evidence="2" id="KW-0472">Membrane</keyword>
<keyword evidence="4" id="KW-1185">Reference proteome</keyword>
<sequence length="600" mass="66728">MAVRRTPTRSTFGPTPLSKSSLRVPLIDSPAPSPGLPSNIPRHGKQPLHRWNRRRWRLLLWMIGVVAIILFALSLQKSEQSPDAVSYLSQDGQPFEILGGDIIPDVPAPILVTDGRGRSRWTVSIPPDREFPLPPSDYAQLCSKSMDIAKYLAEKKSGKSGHHHGHHGYYHEDPNFIDVPDAVSHGLLPSFHHSDPIQVVGGEEYATSSLEICKESLTFVLQTEDAGLGATLMALWMSYGLAKKEGRAFFVDDTNWAYGRYTTYFQPPPTPSCRPPPPFQRIPCPRHARHLLVSTATTSWMFGHNFNEKFEDAHKMGVHRQKPIYSLLRAGYEALFQLNGDDLVYYNRRVADLNKRIRDKGGIEVGIHIRHGDLHPLEFQYQKSYIPLEAYRIAAEDLIASFRSGNIRPHPESGGEPSMEIVASDDPDVYATSEMIGTEKAQSFISLASKTALDAATAAQGGDSRMMDGNIGWEGGFFRELFWSLGAPSSRIARGSPAPSKRELSNPPQNNDMESSSASSKSDLQHFRFHPAPDALYLRELVGRAYLLDLAVLGQSDAVVCGVSSSGCRLLAVMMGWEKAIEEEKWKNVDGTWGWKGIIW</sequence>
<reference evidence="3 4" key="1">
    <citation type="submission" date="2017-10" db="EMBL/GenBank/DDBJ databases">
        <title>Comparative genomics in systemic dimorphic fungi from Ajellomycetaceae.</title>
        <authorList>
            <person name="Munoz J.F."/>
            <person name="Mcewen J.G."/>
            <person name="Clay O.K."/>
            <person name="Cuomo C.A."/>
        </authorList>
    </citation>
    <scope>NUCLEOTIDE SEQUENCE [LARGE SCALE GENOMIC DNA]</scope>
    <source>
        <strain evidence="3 4">UAMH7299</strain>
    </source>
</reference>
<dbReference type="OrthoDB" id="2392789at2759"/>
<organism evidence="3 4">
    <name type="scientific">Polytolypa hystricis (strain UAMH7299)</name>
    <dbReference type="NCBI Taxonomy" id="1447883"/>
    <lineage>
        <taxon>Eukaryota</taxon>
        <taxon>Fungi</taxon>
        <taxon>Dikarya</taxon>
        <taxon>Ascomycota</taxon>
        <taxon>Pezizomycotina</taxon>
        <taxon>Eurotiomycetes</taxon>
        <taxon>Eurotiomycetidae</taxon>
        <taxon>Onygenales</taxon>
        <taxon>Onygenales incertae sedis</taxon>
        <taxon>Polytolypa</taxon>
    </lineage>
</organism>